<evidence type="ECO:0000256" key="5">
    <source>
        <dbReference type="ARBA" id="ARBA00038359"/>
    </source>
</evidence>
<evidence type="ECO:0000259" key="7">
    <source>
        <dbReference type="Pfam" id="PF20684"/>
    </source>
</evidence>
<dbReference type="PANTHER" id="PTHR33048">
    <property type="entry name" value="PTH11-LIKE INTEGRAL MEMBRANE PROTEIN (AFU_ORTHOLOGUE AFUA_5G11245)"/>
    <property type="match status" value="1"/>
</dbReference>
<keyword evidence="4 6" id="KW-0472">Membrane</keyword>
<dbReference type="AlphaFoldDB" id="B8MQ42"/>
<dbReference type="EMBL" id="EQ962659">
    <property type="protein sequence ID" value="EED13068.1"/>
    <property type="molecule type" value="Genomic_DNA"/>
</dbReference>
<comment type="similarity">
    <text evidence="5">Belongs to the SAT4 family.</text>
</comment>
<name>B8MQ42_TALSN</name>
<evidence type="ECO:0000256" key="2">
    <source>
        <dbReference type="ARBA" id="ARBA00022692"/>
    </source>
</evidence>
<evidence type="ECO:0000313" key="8">
    <source>
        <dbReference type="EMBL" id="EED13068.1"/>
    </source>
</evidence>
<feature type="transmembrane region" description="Helical" evidence="6">
    <location>
        <begin position="49"/>
        <end position="82"/>
    </location>
</feature>
<sequence>MYIVNPTIRLMGVVQFVVIFLLALASGFLKLSIICLYRRIFVSVLCGSIFDWITIAALVIVAAWMVTFVVATTLTCGVHVAVKWGNLADKNQYCGMDLDIGNAFVISDSVTNLLIWLMPMPMIWRLHMSWRRKLAAVGILMIGSISVIASIIKIVVGLEIAGGGLSADVDEDLTVSTILYWCMIEAGLANLASNLPLFRGLFKDTSLNGFFSIVRSSISLSSLRQSSNRDSKTEEQDSTRV</sequence>
<dbReference type="GeneID" id="8102262"/>
<feature type="domain" description="Rhodopsin" evidence="7">
    <location>
        <begin position="15"/>
        <end position="203"/>
    </location>
</feature>
<dbReference type="VEuPathDB" id="FungiDB:TSTA_055690"/>
<protein>
    <recommendedName>
        <fullName evidence="7">Rhodopsin domain-containing protein</fullName>
    </recommendedName>
</protein>
<organism evidence="8 9">
    <name type="scientific">Talaromyces stipitatus (strain ATCC 10500 / CBS 375.48 / QM 6759 / NRRL 1006)</name>
    <name type="common">Penicillium stipitatum</name>
    <dbReference type="NCBI Taxonomy" id="441959"/>
    <lineage>
        <taxon>Eukaryota</taxon>
        <taxon>Fungi</taxon>
        <taxon>Dikarya</taxon>
        <taxon>Ascomycota</taxon>
        <taxon>Pezizomycotina</taxon>
        <taxon>Eurotiomycetes</taxon>
        <taxon>Eurotiomycetidae</taxon>
        <taxon>Eurotiales</taxon>
        <taxon>Trichocomaceae</taxon>
        <taxon>Talaromyces</taxon>
        <taxon>Talaromyces sect. Talaromyces</taxon>
    </lineage>
</organism>
<dbReference type="PhylomeDB" id="B8MQ42"/>
<evidence type="ECO:0000256" key="4">
    <source>
        <dbReference type="ARBA" id="ARBA00023136"/>
    </source>
</evidence>
<proteinExistence type="inferred from homology"/>
<comment type="subcellular location">
    <subcellularLocation>
        <location evidence="1">Membrane</location>
        <topology evidence="1">Multi-pass membrane protein</topology>
    </subcellularLocation>
</comment>
<dbReference type="OrthoDB" id="5393606at2759"/>
<dbReference type="GO" id="GO:0016020">
    <property type="term" value="C:membrane"/>
    <property type="evidence" value="ECO:0007669"/>
    <property type="project" value="UniProtKB-SubCell"/>
</dbReference>
<dbReference type="InterPro" id="IPR049326">
    <property type="entry name" value="Rhodopsin_dom_fungi"/>
</dbReference>
<feature type="transmembrane region" description="Helical" evidence="6">
    <location>
        <begin position="134"/>
        <end position="158"/>
    </location>
</feature>
<dbReference type="InterPro" id="IPR052337">
    <property type="entry name" value="SAT4-like"/>
</dbReference>
<evidence type="ECO:0000256" key="6">
    <source>
        <dbReference type="SAM" id="Phobius"/>
    </source>
</evidence>
<feature type="transmembrane region" description="Helical" evidence="6">
    <location>
        <begin position="12"/>
        <end position="37"/>
    </location>
</feature>
<evidence type="ECO:0000256" key="3">
    <source>
        <dbReference type="ARBA" id="ARBA00022989"/>
    </source>
</evidence>
<gene>
    <name evidence="8" type="ORF">TSTA_055690</name>
</gene>
<keyword evidence="2 6" id="KW-0812">Transmembrane</keyword>
<dbReference type="Pfam" id="PF20684">
    <property type="entry name" value="Fung_rhodopsin"/>
    <property type="match status" value="1"/>
</dbReference>
<dbReference type="RefSeq" id="XP_002487179.1">
    <property type="nucleotide sequence ID" value="XM_002487134.1"/>
</dbReference>
<dbReference type="PANTHER" id="PTHR33048:SF157">
    <property type="entry name" value="INTEGRAL MEMBRANE PROTEIN"/>
    <property type="match status" value="1"/>
</dbReference>
<keyword evidence="9" id="KW-1185">Reference proteome</keyword>
<evidence type="ECO:0000256" key="1">
    <source>
        <dbReference type="ARBA" id="ARBA00004141"/>
    </source>
</evidence>
<dbReference type="Proteomes" id="UP000001745">
    <property type="component" value="Unassembled WGS sequence"/>
</dbReference>
<dbReference type="OMA" id="THEEKMY"/>
<feature type="transmembrane region" description="Helical" evidence="6">
    <location>
        <begin position="178"/>
        <end position="198"/>
    </location>
</feature>
<reference evidence="9" key="1">
    <citation type="journal article" date="2015" name="Genome Announc.">
        <title>Genome sequence of the AIDS-associated pathogen Penicillium marneffei (ATCC18224) and its near taxonomic relative Talaromyces stipitatus (ATCC10500).</title>
        <authorList>
            <person name="Nierman W.C."/>
            <person name="Fedorova-Abrams N.D."/>
            <person name="Andrianopoulos A."/>
        </authorList>
    </citation>
    <scope>NUCLEOTIDE SEQUENCE [LARGE SCALE GENOMIC DNA]</scope>
    <source>
        <strain evidence="9">ATCC 10500 / CBS 375.48 / QM 6759 / NRRL 1006</strain>
    </source>
</reference>
<evidence type="ECO:0000313" key="9">
    <source>
        <dbReference type="Proteomes" id="UP000001745"/>
    </source>
</evidence>
<keyword evidence="3 6" id="KW-1133">Transmembrane helix</keyword>
<accession>B8MQ42</accession>